<comment type="catalytic activity">
    <reaction evidence="1">
        <text>uridine(55) in tRNA = pseudouridine(55) in tRNA</text>
        <dbReference type="Rhea" id="RHEA:42532"/>
        <dbReference type="Rhea" id="RHEA-COMP:10101"/>
        <dbReference type="Rhea" id="RHEA-COMP:10102"/>
        <dbReference type="ChEBI" id="CHEBI:65314"/>
        <dbReference type="ChEBI" id="CHEBI:65315"/>
        <dbReference type="EC" id="5.4.99.25"/>
    </reaction>
</comment>
<evidence type="ECO:0000256" key="5">
    <source>
        <dbReference type="ARBA" id="ARBA00023235"/>
    </source>
</evidence>
<dbReference type="InterPro" id="IPR020103">
    <property type="entry name" value="PsdUridine_synth_cat_dom_sf"/>
</dbReference>
<dbReference type="Gene3D" id="3.30.2350.10">
    <property type="entry name" value="Pseudouridine synthase"/>
    <property type="match status" value="1"/>
</dbReference>
<dbReference type="GO" id="GO:0160148">
    <property type="term" value="F:tRNA pseudouridine(55) synthase activity"/>
    <property type="evidence" value="ECO:0007669"/>
    <property type="project" value="UniProtKB-EC"/>
</dbReference>
<evidence type="ECO:0000256" key="2">
    <source>
        <dbReference type="ARBA" id="ARBA00005642"/>
    </source>
</evidence>
<evidence type="ECO:0000256" key="1">
    <source>
        <dbReference type="ARBA" id="ARBA00000385"/>
    </source>
</evidence>
<dbReference type="InterPro" id="IPR014780">
    <property type="entry name" value="tRNA_psdUridine_synth_TruB"/>
</dbReference>
<dbReference type="SUPFAM" id="SSF55120">
    <property type="entry name" value="Pseudouridine synthase"/>
    <property type="match status" value="1"/>
</dbReference>
<evidence type="ECO:0000313" key="7">
    <source>
        <dbReference type="EMBL" id="PJE64307.1"/>
    </source>
</evidence>
<evidence type="ECO:0000313" key="8">
    <source>
        <dbReference type="Proteomes" id="UP000229098"/>
    </source>
</evidence>
<dbReference type="Proteomes" id="UP000229098">
    <property type="component" value="Unassembled WGS sequence"/>
</dbReference>
<evidence type="ECO:0000259" key="6">
    <source>
        <dbReference type="Pfam" id="PF01509"/>
    </source>
</evidence>
<dbReference type="InterPro" id="IPR002501">
    <property type="entry name" value="PsdUridine_synth_N"/>
</dbReference>
<evidence type="ECO:0000256" key="4">
    <source>
        <dbReference type="ARBA" id="ARBA00022694"/>
    </source>
</evidence>
<dbReference type="AlphaFoldDB" id="A0A2M8KWM2"/>
<reference evidence="8" key="1">
    <citation type="submission" date="2017-09" db="EMBL/GenBank/DDBJ databases">
        <title>Depth-based differentiation of microbial function through sediment-hosted aquifers and enrichment of novel symbionts in the deep terrestrial subsurface.</title>
        <authorList>
            <person name="Probst A.J."/>
            <person name="Ladd B."/>
            <person name="Jarett J.K."/>
            <person name="Geller-Mcgrath D.E."/>
            <person name="Sieber C.M.K."/>
            <person name="Emerson J.B."/>
            <person name="Anantharaman K."/>
            <person name="Thomas B.C."/>
            <person name="Malmstrom R."/>
            <person name="Stieglmeier M."/>
            <person name="Klingl A."/>
            <person name="Woyke T."/>
            <person name="Ryan C.M."/>
            <person name="Banfield J.F."/>
        </authorList>
    </citation>
    <scope>NUCLEOTIDE SEQUENCE [LARGE SCALE GENOMIC DNA]</scope>
</reference>
<dbReference type="GO" id="GO:1990481">
    <property type="term" value="P:mRNA pseudouridine synthesis"/>
    <property type="evidence" value="ECO:0007669"/>
    <property type="project" value="TreeGrafter"/>
</dbReference>
<comment type="similarity">
    <text evidence="2">Belongs to the pseudouridine synthase TruB family. Type 1 subfamily.</text>
</comment>
<organism evidence="7 8">
    <name type="scientific">Candidatus Ryanbacteria bacterium CG10_big_fil_rev_8_21_14_0_10_43_42</name>
    <dbReference type="NCBI Taxonomy" id="1974864"/>
    <lineage>
        <taxon>Bacteria</taxon>
        <taxon>Candidatus Ryaniibacteriota</taxon>
    </lineage>
</organism>
<keyword evidence="5" id="KW-0413">Isomerase</keyword>
<proteinExistence type="inferred from homology"/>
<dbReference type="GO" id="GO:0006400">
    <property type="term" value="P:tRNA modification"/>
    <property type="evidence" value="ECO:0007669"/>
    <property type="project" value="TreeGrafter"/>
</dbReference>
<accession>A0A2M8KWM2</accession>
<dbReference type="Pfam" id="PF01509">
    <property type="entry name" value="TruB_N"/>
    <property type="match status" value="1"/>
</dbReference>
<dbReference type="EC" id="5.4.99.25" evidence="3"/>
<evidence type="ECO:0000256" key="3">
    <source>
        <dbReference type="ARBA" id="ARBA00012787"/>
    </source>
</evidence>
<keyword evidence="4" id="KW-0819">tRNA processing</keyword>
<feature type="domain" description="Pseudouridine synthase II N-terminal" evidence="6">
    <location>
        <begin position="82"/>
        <end position="205"/>
    </location>
</feature>
<dbReference type="GO" id="GO:0003723">
    <property type="term" value="F:RNA binding"/>
    <property type="evidence" value="ECO:0007669"/>
    <property type="project" value="InterPro"/>
</dbReference>
<name>A0A2M8KWM2_9BACT</name>
<comment type="caution">
    <text evidence="7">The sequence shown here is derived from an EMBL/GenBank/DDBJ whole genome shotgun (WGS) entry which is preliminary data.</text>
</comment>
<dbReference type="PANTHER" id="PTHR13767:SF2">
    <property type="entry name" value="PSEUDOURIDYLATE SYNTHASE TRUB1"/>
    <property type="match status" value="1"/>
</dbReference>
<gene>
    <name evidence="7" type="ORF">COU90_02550</name>
</gene>
<dbReference type="PANTHER" id="PTHR13767">
    <property type="entry name" value="TRNA-PSEUDOURIDINE SYNTHASE"/>
    <property type="match status" value="1"/>
</dbReference>
<sequence length="319" mass="37149">MVCCSRQAEKMDRYFLHLTRRFRLVQKYDNEVNFVECTGKVFVVMQKNKKYIVIEKQVGETPRMVLDRYRKENTWVGDIPLAYAGRLDPMAEGLLLVLVGDECKNQKKYHALDKEYEFEVLLGFSSDTGDILGMAESDAGMSRVSDARMKSIMRQLEGKQKFAYPVFSSKTVKGKPLFLWALEGRLGEINIPFADITIYNLDYKGMRTVAKKELWECMEKKIKSIPVVAEKSKALGTDFRRSDIQRRWKSVWDSFDDEYMFQIARFTCICSSGTYIRTLAEKIAEKADTMGLAYHIKRTGIGRYKQVWGRKGFWYKTFK</sequence>
<dbReference type="EMBL" id="PFEF01000006">
    <property type="protein sequence ID" value="PJE64307.1"/>
    <property type="molecule type" value="Genomic_DNA"/>
</dbReference>
<protein>
    <recommendedName>
        <fullName evidence="3">tRNA pseudouridine(55) synthase</fullName>
        <ecNumber evidence="3">5.4.99.25</ecNumber>
    </recommendedName>
</protein>